<dbReference type="KEGG" id="tpla:ElP_48500"/>
<gene>
    <name evidence="1" type="ORF">ElP_48500</name>
</gene>
<reference evidence="1 2" key="1">
    <citation type="submission" date="2019-02" db="EMBL/GenBank/DDBJ databases">
        <title>Deep-cultivation of Planctomycetes and their phenomic and genomic characterization uncovers novel biology.</title>
        <authorList>
            <person name="Wiegand S."/>
            <person name="Jogler M."/>
            <person name="Boedeker C."/>
            <person name="Pinto D."/>
            <person name="Vollmers J."/>
            <person name="Rivas-Marin E."/>
            <person name="Kohn T."/>
            <person name="Peeters S.H."/>
            <person name="Heuer A."/>
            <person name="Rast P."/>
            <person name="Oberbeckmann S."/>
            <person name="Bunk B."/>
            <person name="Jeske O."/>
            <person name="Meyerdierks A."/>
            <person name="Storesund J.E."/>
            <person name="Kallscheuer N."/>
            <person name="Luecker S."/>
            <person name="Lage O.M."/>
            <person name="Pohl T."/>
            <person name="Merkel B.J."/>
            <person name="Hornburger P."/>
            <person name="Mueller R.-W."/>
            <person name="Bruemmer F."/>
            <person name="Labrenz M."/>
            <person name="Spormann A.M."/>
            <person name="Op den Camp H."/>
            <person name="Overmann J."/>
            <person name="Amann R."/>
            <person name="Jetten M.S.M."/>
            <person name="Mascher T."/>
            <person name="Medema M.H."/>
            <person name="Devos D.P."/>
            <person name="Kaster A.-K."/>
            <person name="Ovreas L."/>
            <person name="Rohde M."/>
            <person name="Galperin M.Y."/>
            <person name="Jogler C."/>
        </authorList>
    </citation>
    <scope>NUCLEOTIDE SEQUENCE [LARGE SCALE GENOMIC DNA]</scope>
    <source>
        <strain evidence="1 2">ElP</strain>
    </source>
</reference>
<dbReference type="RefSeq" id="WP_145273969.1">
    <property type="nucleotide sequence ID" value="NZ_CP036426.1"/>
</dbReference>
<sequence>MTLSWSVPRRGGNLLCPEDFLTTLGRLRDRHPEPWDLLLASGRTLSAEPPPGAIRARTGGSPVLFEVINDTGRTARWLLNHGDREARSGPIRSEQIVVRGGDEAACYDLLSSVLGAGGGVLRLRGRRTRLILLICGENNALNTRGRGLSTLARPGPVLAEALEHGWVALNPAHSPYWPQSKMTGFAKVGRVGGVGETMARTVTRRTPYPDGTSPPLAFVHANNFLADQPRTREYASVAFGPEGRLASESLIEGEIPTTEGGEQLGWLAASYRIPDGGVDRDAEGR</sequence>
<name>A0A518H7T9_9BACT</name>
<organism evidence="1 2">
    <name type="scientific">Tautonia plasticadhaerens</name>
    <dbReference type="NCBI Taxonomy" id="2527974"/>
    <lineage>
        <taxon>Bacteria</taxon>
        <taxon>Pseudomonadati</taxon>
        <taxon>Planctomycetota</taxon>
        <taxon>Planctomycetia</taxon>
        <taxon>Isosphaerales</taxon>
        <taxon>Isosphaeraceae</taxon>
        <taxon>Tautonia</taxon>
    </lineage>
</organism>
<evidence type="ECO:0000313" key="2">
    <source>
        <dbReference type="Proteomes" id="UP000317835"/>
    </source>
</evidence>
<dbReference type="EMBL" id="CP036426">
    <property type="protein sequence ID" value="QDV36920.1"/>
    <property type="molecule type" value="Genomic_DNA"/>
</dbReference>
<dbReference type="Proteomes" id="UP000317835">
    <property type="component" value="Chromosome"/>
</dbReference>
<proteinExistence type="predicted"/>
<accession>A0A518H7T9</accession>
<protein>
    <submittedName>
        <fullName evidence="1">Uncharacterized protein</fullName>
    </submittedName>
</protein>
<dbReference type="AlphaFoldDB" id="A0A518H7T9"/>
<keyword evidence="2" id="KW-1185">Reference proteome</keyword>
<evidence type="ECO:0000313" key="1">
    <source>
        <dbReference type="EMBL" id="QDV36920.1"/>
    </source>
</evidence>